<dbReference type="SUPFAM" id="SSF52374">
    <property type="entry name" value="Nucleotidylyl transferase"/>
    <property type="match status" value="1"/>
</dbReference>
<keyword evidence="8 10" id="KW-0520">NAD</keyword>
<dbReference type="Proteomes" id="UP000217153">
    <property type="component" value="Chromosome"/>
</dbReference>
<dbReference type="AlphaFoldDB" id="A0A249JX79"/>
<keyword evidence="3 10" id="KW-0662">Pyridine nucleotide biosynthesis</keyword>
<evidence type="ECO:0000256" key="8">
    <source>
        <dbReference type="ARBA" id="ARBA00023027"/>
    </source>
</evidence>
<evidence type="ECO:0000256" key="7">
    <source>
        <dbReference type="ARBA" id="ARBA00022840"/>
    </source>
</evidence>
<organism evidence="12 13">
    <name type="scientific">Candidatus Nanopelagicus limnae</name>
    <dbReference type="NCBI Taxonomy" id="1884634"/>
    <lineage>
        <taxon>Bacteria</taxon>
        <taxon>Bacillati</taxon>
        <taxon>Actinomycetota</taxon>
        <taxon>Actinomycetes</taxon>
        <taxon>Candidatus Nanopelagicales</taxon>
        <taxon>Candidatus Nanopelagicaceae</taxon>
        <taxon>Candidatus Nanopelagicus</taxon>
    </lineage>
</organism>
<dbReference type="InterPro" id="IPR004821">
    <property type="entry name" value="Cyt_trans-like"/>
</dbReference>
<keyword evidence="13" id="KW-1185">Reference proteome</keyword>
<evidence type="ECO:0000256" key="4">
    <source>
        <dbReference type="ARBA" id="ARBA00022679"/>
    </source>
</evidence>
<comment type="function">
    <text evidence="1 10">Catalyzes the reversible adenylation of nicotinate mononucleotide (NaMN) to nicotinic acid adenine dinucleotide (NaAD).</text>
</comment>
<dbReference type="HAMAP" id="MF_00244">
    <property type="entry name" value="NaMN_adenylyltr"/>
    <property type="match status" value="1"/>
</dbReference>
<sequence>MVGGTFDPIHLGHLHLIKEISNRYEKVLVIPSGNPWLRENPPVATAEQRFQMADLAITSMGLSEKVEVLPLEVRRAGNSYALDTVKELQVIYPNTNFTLVLGSDAAKNLDKWHRSKDLLAAVKVLVVKRPGSTASDYDEISIKALDISSTMVRQSISKRENVSSLLPAKVVTFIREFGLYGSR</sequence>
<evidence type="ECO:0000256" key="10">
    <source>
        <dbReference type="HAMAP-Rule" id="MF_00244"/>
    </source>
</evidence>
<dbReference type="NCBIfam" id="TIGR00125">
    <property type="entry name" value="cyt_tran_rel"/>
    <property type="match status" value="1"/>
</dbReference>
<dbReference type="NCBIfam" id="TIGR00482">
    <property type="entry name" value="nicotinate (nicotinamide) nucleotide adenylyltransferase"/>
    <property type="match status" value="1"/>
</dbReference>
<dbReference type="GO" id="GO:0004515">
    <property type="term" value="F:nicotinate-nucleotide adenylyltransferase activity"/>
    <property type="evidence" value="ECO:0007669"/>
    <property type="project" value="UniProtKB-UniRule"/>
</dbReference>
<dbReference type="Pfam" id="PF01467">
    <property type="entry name" value="CTP_transf_like"/>
    <property type="match status" value="1"/>
</dbReference>
<evidence type="ECO:0000256" key="2">
    <source>
        <dbReference type="ARBA" id="ARBA00005019"/>
    </source>
</evidence>
<evidence type="ECO:0000256" key="1">
    <source>
        <dbReference type="ARBA" id="ARBA00002324"/>
    </source>
</evidence>
<keyword evidence="6 10" id="KW-0547">Nucleotide-binding</keyword>
<gene>
    <name evidence="10 12" type="primary">nadD</name>
    <name evidence="12" type="ORF">B1s21122_02065</name>
</gene>
<accession>A0A249JX79</accession>
<feature type="domain" description="Cytidyltransferase-like" evidence="11">
    <location>
        <begin position="1"/>
        <end position="154"/>
    </location>
</feature>
<dbReference type="UniPathway" id="UPA00253">
    <property type="reaction ID" value="UER00332"/>
</dbReference>
<dbReference type="Gene3D" id="3.40.50.620">
    <property type="entry name" value="HUPs"/>
    <property type="match status" value="1"/>
</dbReference>
<evidence type="ECO:0000256" key="9">
    <source>
        <dbReference type="ARBA" id="ARBA00048721"/>
    </source>
</evidence>
<comment type="similarity">
    <text evidence="10">Belongs to the NadD family.</text>
</comment>
<dbReference type="KEGG" id="abam:B1s21122_02065"/>
<evidence type="ECO:0000256" key="5">
    <source>
        <dbReference type="ARBA" id="ARBA00022695"/>
    </source>
</evidence>
<keyword evidence="7 10" id="KW-0067">ATP-binding</keyword>
<dbReference type="PANTHER" id="PTHR39321:SF3">
    <property type="entry name" value="PHOSPHOPANTETHEINE ADENYLYLTRANSFERASE"/>
    <property type="match status" value="1"/>
</dbReference>
<comment type="catalytic activity">
    <reaction evidence="9 10">
        <text>nicotinate beta-D-ribonucleotide + ATP + H(+) = deamido-NAD(+) + diphosphate</text>
        <dbReference type="Rhea" id="RHEA:22860"/>
        <dbReference type="ChEBI" id="CHEBI:15378"/>
        <dbReference type="ChEBI" id="CHEBI:30616"/>
        <dbReference type="ChEBI" id="CHEBI:33019"/>
        <dbReference type="ChEBI" id="CHEBI:57502"/>
        <dbReference type="ChEBI" id="CHEBI:58437"/>
        <dbReference type="EC" id="2.7.7.18"/>
    </reaction>
</comment>
<evidence type="ECO:0000256" key="3">
    <source>
        <dbReference type="ARBA" id="ARBA00022642"/>
    </source>
</evidence>
<dbReference type="PANTHER" id="PTHR39321">
    <property type="entry name" value="NICOTINATE-NUCLEOTIDE ADENYLYLTRANSFERASE-RELATED"/>
    <property type="match status" value="1"/>
</dbReference>
<dbReference type="GO" id="GO:0005524">
    <property type="term" value="F:ATP binding"/>
    <property type="evidence" value="ECO:0007669"/>
    <property type="project" value="UniProtKB-KW"/>
</dbReference>
<evidence type="ECO:0000256" key="6">
    <source>
        <dbReference type="ARBA" id="ARBA00022741"/>
    </source>
</evidence>
<dbReference type="EMBL" id="CP016768">
    <property type="protein sequence ID" value="ASY09138.1"/>
    <property type="molecule type" value="Genomic_DNA"/>
</dbReference>
<proteinExistence type="inferred from homology"/>
<reference evidence="13" key="1">
    <citation type="submission" date="2016-10" db="EMBL/GenBank/DDBJ databases">
        <title>High microdiversification within the ubiquitous acI lineage of Actinobacteria.</title>
        <authorList>
            <person name="Neuenschwander S.M."/>
            <person name="Salcher M."/>
            <person name="Ghai R."/>
            <person name="Pernthaler J."/>
        </authorList>
    </citation>
    <scope>NUCLEOTIDE SEQUENCE [LARGE SCALE GENOMIC DNA]</scope>
</reference>
<dbReference type="InterPro" id="IPR005248">
    <property type="entry name" value="NadD/NMNAT"/>
</dbReference>
<dbReference type="CDD" id="cd02165">
    <property type="entry name" value="NMNAT"/>
    <property type="match status" value="1"/>
</dbReference>
<keyword evidence="4 10" id="KW-0808">Transferase</keyword>
<dbReference type="EC" id="2.7.7.18" evidence="10"/>
<protein>
    <recommendedName>
        <fullName evidence="10">Probable nicotinate-nucleotide adenylyltransferase</fullName>
        <ecNumber evidence="10">2.7.7.18</ecNumber>
    </recommendedName>
    <alternativeName>
        <fullName evidence="10">Deamido-NAD(+) diphosphorylase</fullName>
    </alternativeName>
    <alternativeName>
        <fullName evidence="10">Deamido-NAD(+) pyrophosphorylase</fullName>
    </alternativeName>
    <alternativeName>
        <fullName evidence="10">Nicotinate mononucleotide adenylyltransferase</fullName>
        <shortName evidence="10">NaMN adenylyltransferase</shortName>
    </alternativeName>
</protein>
<evidence type="ECO:0000259" key="11">
    <source>
        <dbReference type="Pfam" id="PF01467"/>
    </source>
</evidence>
<evidence type="ECO:0000313" key="12">
    <source>
        <dbReference type="EMBL" id="ASY09138.1"/>
    </source>
</evidence>
<keyword evidence="5 10" id="KW-0548">Nucleotidyltransferase</keyword>
<dbReference type="InterPro" id="IPR014729">
    <property type="entry name" value="Rossmann-like_a/b/a_fold"/>
</dbReference>
<evidence type="ECO:0000313" key="13">
    <source>
        <dbReference type="Proteomes" id="UP000217153"/>
    </source>
</evidence>
<dbReference type="GO" id="GO:0009435">
    <property type="term" value="P:NAD+ biosynthetic process"/>
    <property type="evidence" value="ECO:0007669"/>
    <property type="project" value="UniProtKB-UniRule"/>
</dbReference>
<name>A0A249JX79_9ACTN</name>
<comment type="pathway">
    <text evidence="2 10">Cofactor biosynthesis; NAD(+) biosynthesis; deamido-NAD(+) from nicotinate D-ribonucleotide: step 1/1.</text>
</comment>